<name>A0A438CF97_VITVI</name>
<dbReference type="GO" id="GO:0004674">
    <property type="term" value="F:protein serine/threonine kinase activity"/>
    <property type="evidence" value="ECO:0007669"/>
    <property type="project" value="UniProtKB-KW"/>
</dbReference>
<evidence type="ECO:0000256" key="7">
    <source>
        <dbReference type="ARBA" id="ARBA00022737"/>
    </source>
</evidence>
<evidence type="ECO:0000256" key="6">
    <source>
        <dbReference type="ARBA" id="ARBA00022729"/>
    </source>
</evidence>
<dbReference type="Proteomes" id="UP000288805">
    <property type="component" value="Unassembled WGS sequence"/>
</dbReference>
<evidence type="ECO:0000256" key="14">
    <source>
        <dbReference type="ARBA" id="ARBA00048679"/>
    </source>
</evidence>
<dbReference type="AlphaFoldDB" id="A0A438CF97"/>
<dbReference type="Gene3D" id="3.80.10.10">
    <property type="entry name" value="Ribonuclease Inhibitor"/>
    <property type="match status" value="1"/>
</dbReference>
<keyword evidence="11 15" id="KW-0472">Membrane</keyword>
<sequence>MCLGGALENFTAMGNNFTGPIPMSLRNCTSLFRVRLNRNQLKGNITEGFGVYPNLNFMDLSSNNLYGELSQKWGQCRSLTSLNISHNNLSVGGPLPDIKAFQEAPFEAFINNHGLCGNVSGLKPCIPLTQKKNNRFMMIMIISSTSFLLCIFMGIYFTLHWRARNRKRKSSETPCEDLFAIWSHDGEILYQDIIEVTEDFNSKYCIGSGGQGTVYKAELPTGRVVAVKKLHPPQDELAYTTQVNNKTDVYSFGVVALEVLGVVALEVVIGRHPGDLILSLTSSSGSASSSSSVTAVADSLLLKDVIDQRFSPPTDQISEEVVFAVKLAFACQHVNPNVVQP</sequence>
<dbReference type="InterPro" id="IPR051420">
    <property type="entry name" value="Ser_Thr_Kinases_DiverseReg"/>
</dbReference>
<evidence type="ECO:0000256" key="15">
    <source>
        <dbReference type="SAM" id="Phobius"/>
    </source>
</evidence>
<dbReference type="PANTHER" id="PTHR48005">
    <property type="entry name" value="LEUCINE RICH REPEAT KINASE 2"/>
    <property type="match status" value="1"/>
</dbReference>
<dbReference type="EMBL" id="QGNW01002263">
    <property type="protein sequence ID" value="RVW21882.1"/>
    <property type="molecule type" value="Genomic_DNA"/>
</dbReference>
<comment type="subcellular location">
    <subcellularLocation>
        <location evidence="1">Membrane</location>
    </subcellularLocation>
</comment>
<dbReference type="FunFam" id="3.80.10.10:FF:000041">
    <property type="entry name" value="LRR receptor-like serine/threonine-protein kinase ERECTA"/>
    <property type="match status" value="1"/>
</dbReference>
<dbReference type="Pfam" id="PF00560">
    <property type="entry name" value="LRR_1"/>
    <property type="match status" value="1"/>
</dbReference>
<keyword evidence="12" id="KW-0325">Glycoprotein</keyword>
<evidence type="ECO:0000256" key="11">
    <source>
        <dbReference type="ARBA" id="ARBA00023136"/>
    </source>
</evidence>
<evidence type="ECO:0000313" key="17">
    <source>
        <dbReference type="Proteomes" id="UP000288805"/>
    </source>
</evidence>
<keyword evidence="6" id="KW-0732">Signal</keyword>
<dbReference type="InterPro" id="IPR032675">
    <property type="entry name" value="LRR_dom_sf"/>
</dbReference>
<keyword evidence="8" id="KW-0547">Nucleotide-binding</keyword>
<evidence type="ECO:0000313" key="16">
    <source>
        <dbReference type="EMBL" id="RVW21882.1"/>
    </source>
</evidence>
<keyword evidence="3" id="KW-0723">Serine/threonine-protein kinase</keyword>
<evidence type="ECO:0000256" key="8">
    <source>
        <dbReference type="ARBA" id="ARBA00022741"/>
    </source>
</evidence>
<dbReference type="PANTHER" id="PTHR48005:SF70">
    <property type="entry name" value="MDIS1-INTERACTING RECEPTOR LIKE KINASE 2-LIKE"/>
    <property type="match status" value="1"/>
</dbReference>
<evidence type="ECO:0000256" key="2">
    <source>
        <dbReference type="ARBA" id="ARBA00012513"/>
    </source>
</evidence>
<organism evidence="16 17">
    <name type="scientific">Vitis vinifera</name>
    <name type="common">Grape</name>
    <dbReference type="NCBI Taxonomy" id="29760"/>
    <lineage>
        <taxon>Eukaryota</taxon>
        <taxon>Viridiplantae</taxon>
        <taxon>Streptophyta</taxon>
        <taxon>Embryophyta</taxon>
        <taxon>Tracheophyta</taxon>
        <taxon>Spermatophyta</taxon>
        <taxon>Magnoliopsida</taxon>
        <taxon>eudicotyledons</taxon>
        <taxon>Gunneridae</taxon>
        <taxon>Pentapetalae</taxon>
        <taxon>rosids</taxon>
        <taxon>Vitales</taxon>
        <taxon>Vitaceae</taxon>
        <taxon>Viteae</taxon>
        <taxon>Vitis</taxon>
    </lineage>
</organism>
<accession>A0A438CF97</accession>
<reference evidence="16 17" key="1">
    <citation type="journal article" date="2018" name="PLoS Genet.">
        <title>Population sequencing reveals clonal diversity and ancestral inbreeding in the grapevine cultivar Chardonnay.</title>
        <authorList>
            <person name="Roach M.J."/>
            <person name="Johnson D.L."/>
            <person name="Bohlmann J."/>
            <person name="van Vuuren H.J."/>
            <person name="Jones S.J."/>
            <person name="Pretorius I.S."/>
            <person name="Schmidt S.A."/>
            <person name="Borneman A.R."/>
        </authorList>
    </citation>
    <scope>NUCLEOTIDE SEQUENCE [LARGE SCALE GENOMIC DNA]</scope>
    <source>
        <strain evidence="17">cv. Chardonnay</strain>
        <tissue evidence="16">Leaf</tissue>
    </source>
</reference>
<keyword evidence="7" id="KW-0677">Repeat</keyword>
<dbReference type="EC" id="2.7.11.1" evidence="2"/>
<evidence type="ECO:0000256" key="4">
    <source>
        <dbReference type="ARBA" id="ARBA00022614"/>
    </source>
</evidence>
<comment type="catalytic activity">
    <reaction evidence="13">
        <text>L-threonyl-[protein] + ATP = O-phospho-L-threonyl-[protein] + ADP + H(+)</text>
        <dbReference type="Rhea" id="RHEA:46608"/>
        <dbReference type="Rhea" id="RHEA-COMP:11060"/>
        <dbReference type="Rhea" id="RHEA-COMP:11605"/>
        <dbReference type="ChEBI" id="CHEBI:15378"/>
        <dbReference type="ChEBI" id="CHEBI:30013"/>
        <dbReference type="ChEBI" id="CHEBI:30616"/>
        <dbReference type="ChEBI" id="CHEBI:61977"/>
        <dbReference type="ChEBI" id="CHEBI:456216"/>
        <dbReference type="EC" id="2.7.11.1"/>
    </reaction>
</comment>
<comment type="catalytic activity">
    <reaction evidence="14">
        <text>L-seryl-[protein] + ATP = O-phospho-L-seryl-[protein] + ADP + H(+)</text>
        <dbReference type="Rhea" id="RHEA:17989"/>
        <dbReference type="Rhea" id="RHEA-COMP:9863"/>
        <dbReference type="Rhea" id="RHEA-COMP:11604"/>
        <dbReference type="ChEBI" id="CHEBI:15378"/>
        <dbReference type="ChEBI" id="CHEBI:29999"/>
        <dbReference type="ChEBI" id="CHEBI:30616"/>
        <dbReference type="ChEBI" id="CHEBI:83421"/>
        <dbReference type="ChEBI" id="CHEBI:456216"/>
        <dbReference type="EC" id="2.7.11.1"/>
    </reaction>
</comment>
<keyword evidence="15" id="KW-0812">Transmembrane</keyword>
<feature type="transmembrane region" description="Helical" evidence="15">
    <location>
        <begin position="136"/>
        <end position="159"/>
    </location>
</feature>
<dbReference type="SUPFAM" id="SSF52058">
    <property type="entry name" value="L domain-like"/>
    <property type="match status" value="1"/>
</dbReference>
<keyword evidence="5" id="KW-0808">Transferase</keyword>
<evidence type="ECO:0000256" key="3">
    <source>
        <dbReference type="ARBA" id="ARBA00022527"/>
    </source>
</evidence>
<keyword evidence="9 16" id="KW-0418">Kinase</keyword>
<evidence type="ECO:0000256" key="13">
    <source>
        <dbReference type="ARBA" id="ARBA00047899"/>
    </source>
</evidence>
<dbReference type="Gene3D" id="3.30.200.20">
    <property type="entry name" value="Phosphorylase Kinase, domain 1"/>
    <property type="match status" value="1"/>
</dbReference>
<dbReference type="GO" id="GO:0016020">
    <property type="term" value="C:membrane"/>
    <property type="evidence" value="ECO:0007669"/>
    <property type="project" value="UniProtKB-SubCell"/>
</dbReference>
<dbReference type="InterPro" id="IPR001611">
    <property type="entry name" value="Leu-rich_rpt"/>
</dbReference>
<keyword evidence="4" id="KW-0433">Leucine-rich repeat</keyword>
<protein>
    <recommendedName>
        <fullName evidence="2">non-specific serine/threonine protein kinase</fullName>
        <ecNumber evidence="2">2.7.11.1</ecNumber>
    </recommendedName>
</protein>
<evidence type="ECO:0000256" key="10">
    <source>
        <dbReference type="ARBA" id="ARBA00022840"/>
    </source>
</evidence>
<keyword evidence="15" id="KW-1133">Transmembrane helix</keyword>
<evidence type="ECO:0000256" key="9">
    <source>
        <dbReference type="ARBA" id="ARBA00022777"/>
    </source>
</evidence>
<dbReference type="InterPro" id="IPR011009">
    <property type="entry name" value="Kinase-like_dom_sf"/>
</dbReference>
<keyword evidence="10" id="KW-0067">ATP-binding</keyword>
<evidence type="ECO:0000256" key="1">
    <source>
        <dbReference type="ARBA" id="ARBA00004370"/>
    </source>
</evidence>
<keyword evidence="16" id="KW-0675">Receptor</keyword>
<gene>
    <name evidence="16" type="primary">MIK2_46</name>
    <name evidence="16" type="ORF">CK203_108506</name>
</gene>
<evidence type="ECO:0000256" key="12">
    <source>
        <dbReference type="ARBA" id="ARBA00023180"/>
    </source>
</evidence>
<evidence type="ECO:0000256" key="5">
    <source>
        <dbReference type="ARBA" id="ARBA00022679"/>
    </source>
</evidence>
<dbReference type="GO" id="GO:0005524">
    <property type="term" value="F:ATP binding"/>
    <property type="evidence" value="ECO:0007669"/>
    <property type="project" value="UniProtKB-KW"/>
</dbReference>
<comment type="caution">
    <text evidence="16">The sequence shown here is derived from an EMBL/GenBank/DDBJ whole genome shotgun (WGS) entry which is preliminary data.</text>
</comment>
<dbReference type="SUPFAM" id="SSF56112">
    <property type="entry name" value="Protein kinase-like (PK-like)"/>
    <property type="match status" value="1"/>
</dbReference>
<proteinExistence type="predicted"/>